<feature type="binding site" evidence="11">
    <location>
        <position position="158"/>
    </location>
    <ligand>
        <name>Zn(2+)</name>
        <dbReference type="ChEBI" id="CHEBI:29105"/>
    </ligand>
</feature>
<dbReference type="InterPro" id="IPR013738">
    <property type="entry name" value="Beta_galactosidase_Trimer"/>
</dbReference>
<dbReference type="InterPro" id="IPR013529">
    <property type="entry name" value="Glyco_hydro_42_N"/>
</dbReference>
<keyword evidence="16" id="KW-1185">Reference proteome</keyword>
<feature type="active site" description="Nucleophile" evidence="9">
    <location>
        <position position="301"/>
    </location>
</feature>
<feature type="binding site" evidence="10">
    <location>
        <position position="146"/>
    </location>
    <ligand>
        <name>substrate</name>
    </ligand>
</feature>
<evidence type="ECO:0000256" key="3">
    <source>
        <dbReference type="ARBA" id="ARBA00012756"/>
    </source>
</evidence>
<dbReference type="eggNOG" id="COG1874">
    <property type="taxonomic scope" value="Bacteria"/>
</dbReference>
<name>D1CI34_THET1</name>
<dbReference type="InterPro" id="IPR029062">
    <property type="entry name" value="Class_I_gatase-like"/>
</dbReference>
<evidence type="ECO:0000313" key="16">
    <source>
        <dbReference type="Proteomes" id="UP000000323"/>
    </source>
</evidence>
<dbReference type="GO" id="GO:0009341">
    <property type="term" value="C:beta-galactosidase complex"/>
    <property type="evidence" value="ECO:0007669"/>
    <property type="project" value="InterPro"/>
</dbReference>
<evidence type="ECO:0000256" key="8">
    <source>
        <dbReference type="PIRNR" id="PIRNR001084"/>
    </source>
</evidence>
<evidence type="ECO:0000259" key="13">
    <source>
        <dbReference type="Pfam" id="PF08532"/>
    </source>
</evidence>
<dbReference type="InterPro" id="IPR013780">
    <property type="entry name" value="Glyco_hydro_b"/>
</dbReference>
<dbReference type="InterPro" id="IPR017853">
    <property type="entry name" value="GH"/>
</dbReference>
<dbReference type="PANTHER" id="PTHR36447:SF2">
    <property type="entry name" value="BETA-GALACTOSIDASE YESZ"/>
    <property type="match status" value="1"/>
</dbReference>
<dbReference type="InterPro" id="IPR013739">
    <property type="entry name" value="Beta_galactosidase_C"/>
</dbReference>
<organism evidence="15 16">
    <name type="scientific">Thermobaculum terrenum (strain ATCC BAA-798 / CCMEE 7001 / YNP1)</name>
    <dbReference type="NCBI Taxonomy" id="525904"/>
    <lineage>
        <taxon>Bacteria</taxon>
        <taxon>Bacillati</taxon>
        <taxon>Chloroflexota</taxon>
        <taxon>Chloroflexia</taxon>
        <taxon>Candidatus Thermobaculales</taxon>
        <taxon>Candidatus Thermobaculaceae</taxon>
        <taxon>Thermobaculum</taxon>
    </lineage>
</organism>
<dbReference type="Proteomes" id="UP000000323">
    <property type="component" value="Chromosome 2"/>
</dbReference>
<sequence length="670" mass="73973">MRALDLLLGVCYYPEQVDPSEWEADLARIREAGLDTVRIGELIWSGLEPEPGRFRCEWLDEVLELCRGYGLAVVLGTPTATLPPWLVEADPEVMPVDDRGVRAAYGSWGTACLSSQLLWARTELLVDELGRRYGRHPAVIGWQLDNELPATTCYCQRCRSSFHNWLERRYGDVSALNEAWGTAFLGQGYTRWGQVPAPLATVRVGRQNPGLLLDYVRFQSELACRYLERQAEILRRRSPGRRLTHNIPGMAAHIDYHRLFGPLDVAAWDVYPGWIGGLPHRLALGHDVVRGLKRAGYWVLEQQVGRLEHRAPPAGALRLWTYQAVAHGAEVVLYFPWRQARGGSEQYIASLLTPDGRRTRSLAEVERAARELQQLAPLLRGTEPRGDVALLWSYEDHWALALQPQVPELADPWRYPEEWYLALRRADLQVDVLSPSDDRLRDYRLLVAPSLYLATASLAERLRGYVEAGGTLLLGPRSGSKDEHNAWPRGPLPGPLGELVGATVEEFEGLPGGEARTLRWAHGDGRLSARAWCELLAPAGAEPLLLYADGPWPGSPAAVRRQLGAGRAYYLGCMGEEVVAGVLLEALRGAGVARGPSVPAGGELVVRAGGGRALYFVLNHAAQEARLALPAGRAYQDPWTGDARPAEVELPPYGVEVLLAYVGQEVQGAS</sequence>
<evidence type="ECO:0000256" key="2">
    <source>
        <dbReference type="ARBA" id="ARBA00005940"/>
    </source>
</evidence>
<accession>D1CI34</accession>
<keyword evidence="6 11" id="KW-0862">Zinc</keyword>
<dbReference type="EC" id="3.2.1.23" evidence="3 8"/>
<dbReference type="GO" id="GO:0004565">
    <property type="term" value="F:beta-galactosidase activity"/>
    <property type="evidence" value="ECO:0007669"/>
    <property type="project" value="UniProtKB-EC"/>
</dbReference>
<dbReference type="Pfam" id="PF08533">
    <property type="entry name" value="Glyco_hydro_42C"/>
    <property type="match status" value="1"/>
</dbReference>
<dbReference type="KEGG" id="ttr:Tter_2516"/>
<evidence type="ECO:0000256" key="5">
    <source>
        <dbReference type="ARBA" id="ARBA00022801"/>
    </source>
</evidence>
<keyword evidence="7 8" id="KW-0326">Glycosidase</keyword>
<feature type="binding site" evidence="11">
    <location>
        <position position="112"/>
    </location>
    <ligand>
        <name>Zn(2+)</name>
        <dbReference type="ChEBI" id="CHEBI:29105"/>
    </ligand>
</feature>
<keyword evidence="4 11" id="KW-0479">Metal-binding</keyword>
<dbReference type="GO" id="GO:0006012">
    <property type="term" value="P:galactose metabolic process"/>
    <property type="evidence" value="ECO:0007669"/>
    <property type="project" value="InterPro"/>
</dbReference>
<gene>
    <name evidence="15" type="ordered locus">Tter_2516</name>
</gene>
<feature type="domain" description="Beta-galactosidase trimerisation" evidence="13">
    <location>
        <begin position="387"/>
        <end position="586"/>
    </location>
</feature>
<evidence type="ECO:0000259" key="14">
    <source>
        <dbReference type="Pfam" id="PF08533"/>
    </source>
</evidence>
<feature type="domain" description="Beta-galactosidase C-terminal" evidence="14">
    <location>
        <begin position="601"/>
        <end position="658"/>
    </location>
</feature>
<dbReference type="SUPFAM" id="SSF52317">
    <property type="entry name" value="Class I glutamine amidotransferase-like"/>
    <property type="match status" value="1"/>
</dbReference>
<evidence type="ECO:0000256" key="1">
    <source>
        <dbReference type="ARBA" id="ARBA00001412"/>
    </source>
</evidence>
<comment type="similarity">
    <text evidence="2 8">Belongs to the glycosyl hydrolase 42 family.</text>
</comment>
<dbReference type="Gene3D" id="3.40.50.880">
    <property type="match status" value="1"/>
</dbReference>
<dbReference type="CAZy" id="GH42">
    <property type="family name" value="Glycoside Hydrolase Family 42"/>
</dbReference>
<evidence type="ECO:0000256" key="7">
    <source>
        <dbReference type="ARBA" id="ARBA00023295"/>
    </source>
</evidence>
<dbReference type="EMBL" id="CP001826">
    <property type="protein sequence ID" value="ACZ43405.1"/>
    <property type="molecule type" value="Genomic_DNA"/>
</dbReference>
<keyword evidence="5 8" id="KW-0378">Hydrolase</keyword>
<feature type="binding site" evidence="11">
    <location>
        <position position="153"/>
    </location>
    <ligand>
        <name>Zn(2+)</name>
        <dbReference type="ChEBI" id="CHEBI:29105"/>
    </ligand>
</feature>
<feature type="binding site" evidence="11">
    <location>
        <position position="155"/>
    </location>
    <ligand>
        <name>Zn(2+)</name>
        <dbReference type="ChEBI" id="CHEBI:29105"/>
    </ligand>
</feature>
<feature type="active site" description="Proton donor" evidence="9">
    <location>
        <position position="147"/>
    </location>
</feature>
<evidence type="ECO:0000256" key="10">
    <source>
        <dbReference type="PIRSR" id="PIRSR001084-2"/>
    </source>
</evidence>
<dbReference type="PANTHER" id="PTHR36447">
    <property type="entry name" value="BETA-GALACTOSIDASE GANA"/>
    <property type="match status" value="1"/>
</dbReference>
<reference evidence="16" key="1">
    <citation type="journal article" date="2010" name="Stand. Genomic Sci.">
        <title>Complete genome sequence of 'Thermobaculum terrenum' type strain (YNP1).</title>
        <authorList>
            <person name="Kiss H."/>
            <person name="Cleland D."/>
            <person name="Lapidus A."/>
            <person name="Lucas S."/>
            <person name="Glavina Del Rio T."/>
            <person name="Nolan M."/>
            <person name="Tice H."/>
            <person name="Han C."/>
            <person name="Goodwin L."/>
            <person name="Pitluck S."/>
            <person name="Liolios K."/>
            <person name="Ivanova N."/>
            <person name="Mavromatis K."/>
            <person name="Ovchinnikova G."/>
            <person name="Pati A."/>
            <person name="Chen A."/>
            <person name="Palaniappan K."/>
            <person name="Land M."/>
            <person name="Hauser L."/>
            <person name="Chang Y."/>
            <person name="Jeffries C."/>
            <person name="Lu M."/>
            <person name="Brettin T."/>
            <person name="Detter J."/>
            <person name="Goker M."/>
            <person name="Tindall B."/>
            <person name="Beck B."/>
            <person name="McDermott T."/>
            <person name="Woyke T."/>
            <person name="Bristow J."/>
            <person name="Eisen J."/>
            <person name="Markowitz V."/>
            <person name="Hugenholtz P."/>
            <person name="Kyrpides N."/>
            <person name="Klenk H."/>
            <person name="Cheng J."/>
        </authorList>
    </citation>
    <scope>NUCLEOTIDE SEQUENCE [LARGE SCALE GENOMIC DNA]</scope>
    <source>
        <strain evidence="16">ATCC BAA-798 / YNP1</strain>
    </source>
</reference>
<evidence type="ECO:0000256" key="4">
    <source>
        <dbReference type="ARBA" id="ARBA00022723"/>
    </source>
</evidence>
<dbReference type="PIRSF" id="PIRSF001084">
    <property type="entry name" value="B-galactosidase"/>
    <property type="match status" value="1"/>
</dbReference>
<evidence type="ECO:0000259" key="12">
    <source>
        <dbReference type="Pfam" id="PF02449"/>
    </source>
</evidence>
<dbReference type="InterPro" id="IPR003476">
    <property type="entry name" value="Glyco_hydro_42"/>
</dbReference>
<dbReference type="GO" id="GO:0046872">
    <property type="term" value="F:metal ion binding"/>
    <property type="evidence" value="ECO:0007669"/>
    <property type="project" value="UniProtKB-KW"/>
</dbReference>
<evidence type="ECO:0000256" key="6">
    <source>
        <dbReference type="ARBA" id="ARBA00022833"/>
    </source>
</evidence>
<dbReference type="Gene3D" id="2.60.40.1180">
    <property type="entry name" value="Golgi alpha-mannosidase II"/>
    <property type="match status" value="1"/>
</dbReference>
<dbReference type="SUPFAM" id="SSF51445">
    <property type="entry name" value="(Trans)glycosidases"/>
    <property type="match status" value="1"/>
</dbReference>
<dbReference type="STRING" id="525904.Tter_2516"/>
<dbReference type="RefSeq" id="WP_012876436.1">
    <property type="nucleotide sequence ID" value="NC_013526.1"/>
</dbReference>
<feature type="domain" description="Glycoside hydrolase family 42 N-terminal" evidence="12">
    <location>
        <begin position="11"/>
        <end position="375"/>
    </location>
</feature>
<dbReference type="HOGENOM" id="CLU_012430_1_0_0"/>
<dbReference type="Pfam" id="PF08532">
    <property type="entry name" value="Glyco_hydro_42M"/>
    <property type="match status" value="1"/>
</dbReference>
<evidence type="ECO:0000256" key="11">
    <source>
        <dbReference type="PIRSR" id="PIRSR001084-3"/>
    </source>
</evidence>
<dbReference type="CDD" id="cd03143">
    <property type="entry name" value="A4_beta-galactosidase_middle_domain"/>
    <property type="match status" value="1"/>
</dbReference>
<evidence type="ECO:0000313" key="15">
    <source>
        <dbReference type="EMBL" id="ACZ43405.1"/>
    </source>
</evidence>
<dbReference type="Gene3D" id="3.20.20.80">
    <property type="entry name" value="Glycosidases"/>
    <property type="match status" value="1"/>
</dbReference>
<evidence type="ECO:0000256" key="9">
    <source>
        <dbReference type="PIRSR" id="PIRSR001084-1"/>
    </source>
</evidence>
<comment type="catalytic activity">
    <reaction evidence="1 8">
        <text>Hydrolysis of terminal non-reducing beta-D-galactose residues in beta-D-galactosides.</text>
        <dbReference type="EC" id="3.2.1.23"/>
    </reaction>
</comment>
<proteinExistence type="inferred from homology"/>
<protein>
    <recommendedName>
        <fullName evidence="3 8">Beta-galactosidase</fullName>
        <shortName evidence="8">Beta-gal</shortName>
        <ecNumber evidence="3 8">3.2.1.23</ecNumber>
    </recommendedName>
</protein>
<dbReference type="Pfam" id="PF02449">
    <property type="entry name" value="Glyco_hydro_42"/>
    <property type="match status" value="1"/>
</dbReference>
<dbReference type="AlphaFoldDB" id="D1CI34"/>